<evidence type="ECO:0000313" key="4">
    <source>
        <dbReference type="Proteomes" id="UP000502823"/>
    </source>
</evidence>
<evidence type="ECO:0000259" key="2">
    <source>
        <dbReference type="Pfam" id="PF10180"/>
    </source>
</evidence>
<dbReference type="Pfam" id="PF10180">
    <property type="entry name" value="WKF"/>
    <property type="match status" value="1"/>
</dbReference>
<organism evidence="3 4">
    <name type="scientific">Coptotermes formosanus</name>
    <name type="common">Formosan subterranean termite</name>
    <dbReference type="NCBI Taxonomy" id="36987"/>
    <lineage>
        <taxon>Eukaryota</taxon>
        <taxon>Metazoa</taxon>
        <taxon>Ecdysozoa</taxon>
        <taxon>Arthropoda</taxon>
        <taxon>Hexapoda</taxon>
        <taxon>Insecta</taxon>
        <taxon>Pterygota</taxon>
        <taxon>Neoptera</taxon>
        <taxon>Polyneoptera</taxon>
        <taxon>Dictyoptera</taxon>
        <taxon>Blattodea</taxon>
        <taxon>Blattoidea</taxon>
        <taxon>Termitoidae</taxon>
        <taxon>Rhinotermitidae</taxon>
        <taxon>Coptotermes</taxon>
    </lineage>
</organism>
<evidence type="ECO:0000313" key="3">
    <source>
        <dbReference type="EMBL" id="GFG38070.1"/>
    </source>
</evidence>
<accession>A0A6L2Q2C3</accession>
<dbReference type="Proteomes" id="UP000502823">
    <property type="component" value="Unassembled WGS sequence"/>
</dbReference>
<feature type="region of interest" description="Disordered" evidence="1">
    <location>
        <begin position="105"/>
        <end position="167"/>
    </location>
</feature>
<dbReference type="EMBL" id="BLKM01000742">
    <property type="protein sequence ID" value="GFG38070.1"/>
    <property type="molecule type" value="Genomic_DNA"/>
</dbReference>
<dbReference type="InterPro" id="IPR019327">
    <property type="entry name" value="WKF"/>
</dbReference>
<keyword evidence="4" id="KW-1185">Reference proteome</keyword>
<gene>
    <name evidence="3" type="ORF">Cfor_10646</name>
</gene>
<evidence type="ECO:0000256" key="1">
    <source>
        <dbReference type="SAM" id="MobiDB-lite"/>
    </source>
</evidence>
<dbReference type="PANTHER" id="PTHR22306:SF2">
    <property type="entry name" value="CHROMOSOME 7 OPEN READING FRAME 50"/>
    <property type="match status" value="1"/>
</dbReference>
<proteinExistence type="predicted"/>
<dbReference type="InParanoid" id="A0A6L2Q2C3"/>
<protein>
    <recommendedName>
        <fullName evidence="2">WKF domain-containing protein</fullName>
    </recommendedName>
</protein>
<feature type="compositionally biased region" description="Basic residues" evidence="1">
    <location>
        <begin position="146"/>
        <end position="159"/>
    </location>
</feature>
<sequence length="283" mass="32702">MTFSPSCVCFSNVLRKKNLSPIPHDVLPLVPLRVVYQQVNFCFKVVGKCIISTLAHRQILAVSYNSVPWSVLARHLFSRKILSMKKRKESTWIVEDTEESSQRIDKISSHVVSSEQTEKKRAKRKGENNVVEAGKSSAAEQGSELRKKKQNKRKKAKKIKAVDNSDGNKERCMDYLKRWHEDRQNWKFEKLRQIWLFRNMLDPAKVPDSSFEILVDYISSTQGHARQMIVEKTMKVVKAVELWSKLSEEGVKEEDIAIQIPDGKVPEVMYERARSILQSLDDV</sequence>
<name>A0A6L2Q2C3_COPFO</name>
<feature type="domain" description="WKF" evidence="2">
    <location>
        <begin position="174"/>
        <end position="235"/>
    </location>
</feature>
<dbReference type="AlphaFoldDB" id="A0A6L2Q2C3"/>
<dbReference type="PANTHER" id="PTHR22306">
    <property type="entry name" value="CHROMOSOME 7 OPEN READING FRAME 50"/>
    <property type="match status" value="1"/>
</dbReference>
<reference evidence="4" key="1">
    <citation type="submission" date="2020-01" db="EMBL/GenBank/DDBJ databases">
        <title>Draft genome sequence of the Termite Coptotermes fromosanus.</title>
        <authorList>
            <person name="Itakura S."/>
            <person name="Yosikawa Y."/>
            <person name="Umezawa K."/>
        </authorList>
    </citation>
    <scope>NUCLEOTIDE SEQUENCE [LARGE SCALE GENOMIC DNA]</scope>
</reference>
<dbReference type="OrthoDB" id="10261563at2759"/>
<comment type="caution">
    <text evidence="3">The sequence shown here is derived from an EMBL/GenBank/DDBJ whole genome shotgun (WGS) entry which is preliminary data.</text>
</comment>